<protein>
    <submittedName>
        <fullName evidence="10">Ethylene-responsive transcription factor 5</fullName>
    </submittedName>
</protein>
<evidence type="ECO:0000256" key="5">
    <source>
        <dbReference type="ARBA" id="ARBA00023159"/>
    </source>
</evidence>
<evidence type="ECO:0000313" key="11">
    <source>
        <dbReference type="Proteomes" id="UP001140949"/>
    </source>
</evidence>
<dbReference type="InterPro" id="IPR036955">
    <property type="entry name" value="AP2/ERF_dom_sf"/>
</dbReference>
<evidence type="ECO:0000256" key="8">
    <source>
        <dbReference type="SAM" id="MobiDB-lite"/>
    </source>
</evidence>
<accession>A0AAX6EQZ8</accession>
<feature type="region of interest" description="Disordered" evidence="8">
    <location>
        <begin position="149"/>
        <end position="236"/>
    </location>
</feature>
<dbReference type="Proteomes" id="UP001140949">
    <property type="component" value="Unassembled WGS sequence"/>
</dbReference>
<evidence type="ECO:0000256" key="2">
    <source>
        <dbReference type="ARBA" id="ARBA00022745"/>
    </source>
</evidence>
<evidence type="ECO:0000256" key="1">
    <source>
        <dbReference type="ARBA" id="ARBA00004123"/>
    </source>
</evidence>
<dbReference type="SUPFAM" id="SSF54171">
    <property type="entry name" value="DNA-binding domain"/>
    <property type="match status" value="1"/>
</dbReference>
<dbReference type="GO" id="GO:0003700">
    <property type="term" value="F:DNA-binding transcription factor activity"/>
    <property type="evidence" value="ECO:0007669"/>
    <property type="project" value="InterPro"/>
</dbReference>
<keyword evidence="4" id="KW-0238">DNA-binding</keyword>
<dbReference type="PANTHER" id="PTHR31190">
    <property type="entry name" value="DNA-BINDING DOMAIN"/>
    <property type="match status" value="1"/>
</dbReference>
<dbReference type="SMART" id="SM00380">
    <property type="entry name" value="AP2"/>
    <property type="match status" value="1"/>
</dbReference>
<dbReference type="EMBL" id="JANAVB010034618">
    <property type="protein sequence ID" value="KAJ6806351.1"/>
    <property type="molecule type" value="Genomic_DNA"/>
</dbReference>
<dbReference type="PANTHER" id="PTHR31190:SF499">
    <property type="entry name" value="ETHYLENE-RESPONSIVE TRANSCRIPTION FACTOR ERF105"/>
    <property type="match status" value="1"/>
</dbReference>
<evidence type="ECO:0000256" key="6">
    <source>
        <dbReference type="ARBA" id="ARBA00023163"/>
    </source>
</evidence>
<reference evidence="10" key="2">
    <citation type="submission" date="2023-04" db="EMBL/GenBank/DDBJ databases">
        <authorList>
            <person name="Bruccoleri R.E."/>
            <person name="Oakeley E.J."/>
            <person name="Faust A.-M."/>
            <person name="Dessus-Babus S."/>
            <person name="Altorfer M."/>
            <person name="Burckhardt D."/>
            <person name="Oertli M."/>
            <person name="Naumann U."/>
            <person name="Petersen F."/>
            <person name="Wong J."/>
        </authorList>
    </citation>
    <scope>NUCLEOTIDE SEQUENCE</scope>
    <source>
        <strain evidence="10">GSM-AAB239-AS_SAM_17_03QT</strain>
        <tissue evidence="10">Leaf</tissue>
    </source>
</reference>
<feature type="compositionally biased region" description="Basic and acidic residues" evidence="8">
    <location>
        <begin position="173"/>
        <end position="193"/>
    </location>
</feature>
<dbReference type="GO" id="GO:0006950">
    <property type="term" value="P:response to stress"/>
    <property type="evidence" value="ECO:0007669"/>
    <property type="project" value="UniProtKB-ARBA"/>
</dbReference>
<name>A0AAX6EQZ8_IRIPA</name>
<dbReference type="PROSITE" id="PS51032">
    <property type="entry name" value="AP2_ERF"/>
    <property type="match status" value="1"/>
</dbReference>
<keyword evidence="11" id="KW-1185">Reference proteome</keyword>
<dbReference type="InterPro" id="IPR044808">
    <property type="entry name" value="ERF_plant"/>
</dbReference>
<reference evidence="10" key="1">
    <citation type="journal article" date="2023" name="GigaByte">
        <title>Genome assembly of the bearded iris, Iris pallida Lam.</title>
        <authorList>
            <person name="Bruccoleri R.E."/>
            <person name="Oakeley E.J."/>
            <person name="Faust A.M.E."/>
            <person name="Altorfer M."/>
            <person name="Dessus-Babus S."/>
            <person name="Burckhardt D."/>
            <person name="Oertli M."/>
            <person name="Naumann U."/>
            <person name="Petersen F."/>
            <person name="Wong J."/>
        </authorList>
    </citation>
    <scope>NUCLEOTIDE SEQUENCE</scope>
    <source>
        <strain evidence="10">GSM-AAB239-AS_SAM_17_03QT</strain>
    </source>
</reference>
<sequence length="236" mass="25944">MATLDFIREHLLGGDSLDFFDPNPIPDAFAGSFVFSDPAPPDTIRFGSDDQPRLAIPLPPKSEWPEGVLIGSEPDSAPPVQRALDGRRYRGVRQRPWGKFAAEIRDPGRRGSRVWLGTFDTAVEAARAYDRAAFRMRGRKAILNFPNDVASSSSSGIRAAPPPALPLPKRRGRVETETDAEMERMAKRERADKEEEEEEAACDPLSPSSWSGILEGISLPPLSPHPSTGFSRLLVN</sequence>
<comment type="subcellular location">
    <subcellularLocation>
        <location evidence="1">Nucleus</location>
    </subcellularLocation>
</comment>
<dbReference type="Pfam" id="PF00847">
    <property type="entry name" value="AP2"/>
    <property type="match status" value="1"/>
</dbReference>
<keyword evidence="2" id="KW-0936">Ethylene signaling pathway</keyword>
<dbReference type="FunFam" id="3.30.730.10:FF:000001">
    <property type="entry name" value="Ethylene-responsive transcription factor 2"/>
    <property type="match status" value="1"/>
</dbReference>
<dbReference type="Gene3D" id="3.30.730.10">
    <property type="entry name" value="AP2/ERF domain"/>
    <property type="match status" value="1"/>
</dbReference>
<comment type="caution">
    <text evidence="10">The sequence shown here is derived from an EMBL/GenBank/DDBJ whole genome shotgun (WGS) entry which is preliminary data.</text>
</comment>
<keyword evidence="3" id="KW-0805">Transcription regulation</keyword>
<proteinExistence type="predicted"/>
<evidence type="ECO:0000313" key="10">
    <source>
        <dbReference type="EMBL" id="KAJ6806351.1"/>
    </source>
</evidence>
<keyword evidence="5" id="KW-0010">Activator</keyword>
<gene>
    <name evidence="10" type="ORF">M6B38_175115</name>
</gene>
<dbReference type="CDD" id="cd00018">
    <property type="entry name" value="AP2"/>
    <property type="match status" value="1"/>
</dbReference>
<feature type="domain" description="AP2/ERF" evidence="9">
    <location>
        <begin position="88"/>
        <end position="146"/>
    </location>
</feature>
<dbReference type="InterPro" id="IPR001471">
    <property type="entry name" value="AP2/ERF_dom"/>
</dbReference>
<keyword evidence="6" id="KW-0804">Transcription</keyword>
<evidence type="ECO:0000256" key="4">
    <source>
        <dbReference type="ARBA" id="ARBA00023125"/>
    </source>
</evidence>
<dbReference type="GO" id="GO:0000976">
    <property type="term" value="F:transcription cis-regulatory region binding"/>
    <property type="evidence" value="ECO:0007669"/>
    <property type="project" value="UniProtKB-ARBA"/>
</dbReference>
<evidence type="ECO:0000259" key="9">
    <source>
        <dbReference type="PROSITE" id="PS51032"/>
    </source>
</evidence>
<dbReference type="InterPro" id="IPR016177">
    <property type="entry name" value="DNA-bd_dom_sf"/>
</dbReference>
<dbReference type="PRINTS" id="PR00367">
    <property type="entry name" value="ETHRSPELEMNT"/>
</dbReference>
<dbReference type="GO" id="GO:0009873">
    <property type="term" value="P:ethylene-activated signaling pathway"/>
    <property type="evidence" value="ECO:0007669"/>
    <property type="project" value="UniProtKB-KW"/>
</dbReference>
<evidence type="ECO:0000256" key="3">
    <source>
        <dbReference type="ARBA" id="ARBA00023015"/>
    </source>
</evidence>
<evidence type="ECO:0000256" key="7">
    <source>
        <dbReference type="ARBA" id="ARBA00023242"/>
    </source>
</evidence>
<dbReference type="GO" id="GO:0005634">
    <property type="term" value="C:nucleus"/>
    <property type="evidence" value="ECO:0007669"/>
    <property type="project" value="UniProtKB-SubCell"/>
</dbReference>
<keyword evidence="7" id="KW-0539">Nucleus</keyword>
<organism evidence="10 11">
    <name type="scientific">Iris pallida</name>
    <name type="common">Sweet iris</name>
    <dbReference type="NCBI Taxonomy" id="29817"/>
    <lineage>
        <taxon>Eukaryota</taxon>
        <taxon>Viridiplantae</taxon>
        <taxon>Streptophyta</taxon>
        <taxon>Embryophyta</taxon>
        <taxon>Tracheophyta</taxon>
        <taxon>Spermatophyta</taxon>
        <taxon>Magnoliopsida</taxon>
        <taxon>Liliopsida</taxon>
        <taxon>Asparagales</taxon>
        <taxon>Iridaceae</taxon>
        <taxon>Iridoideae</taxon>
        <taxon>Irideae</taxon>
        <taxon>Iris</taxon>
    </lineage>
</organism>
<dbReference type="AlphaFoldDB" id="A0AAX6EQZ8"/>